<accession>A0A6J4HTN2</accession>
<sequence>MNRRLMQLPERERYPTRIGKEMNGLPTSCSDVRQRRTTGWPTAGDRQGHGVPTGVVEVTTHQGDQESWSQGKGAQVVTRNTPNRYAKCGTPKGSYLSTSLEGCGHWKAQCGESRMLRVRREAHCGIPAGSRRN</sequence>
<proteinExistence type="predicted"/>
<evidence type="ECO:0000313" key="2">
    <source>
        <dbReference type="EMBL" id="CAA9233552.1"/>
    </source>
</evidence>
<name>A0A6J4HTN2_9CHLR</name>
<evidence type="ECO:0000256" key="1">
    <source>
        <dbReference type="SAM" id="MobiDB-lite"/>
    </source>
</evidence>
<gene>
    <name evidence="2" type="ORF">AVDCRST_MAG93-997</name>
</gene>
<dbReference type="AlphaFoldDB" id="A0A6J4HTN2"/>
<protein>
    <submittedName>
        <fullName evidence="2">Uncharacterized protein</fullName>
    </submittedName>
</protein>
<dbReference type="EMBL" id="CADCTR010000330">
    <property type="protein sequence ID" value="CAA9233552.1"/>
    <property type="molecule type" value="Genomic_DNA"/>
</dbReference>
<organism evidence="2">
    <name type="scientific">uncultured Chloroflexia bacterium</name>
    <dbReference type="NCBI Taxonomy" id="1672391"/>
    <lineage>
        <taxon>Bacteria</taxon>
        <taxon>Bacillati</taxon>
        <taxon>Chloroflexota</taxon>
        <taxon>Chloroflexia</taxon>
        <taxon>environmental samples</taxon>
    </lineage>
</organism>
<reference evidence="2" key="1">
    <citation type="submission" date="2020-02" db="EMBL/GenBank/DDBJ databases">
        <authorList>
            <person name="Meier V. D."/>
        </authorList>
    </citation>
    <scope>NUCLEOTIDE SEQUENCE</scope>
    <source>
        <strain evidence="2">AVDCRST_MAG93</strain>
    </source>
</reference>
<feature type="region of interest" description="Disordered" evidence="1">
    <location>
        <begin position="19"/>
        <end position="52"/>
    </location>
</feature>